<feature type="transmembrane region" description="Helical" evidence="8">
    <location>
        <begin position="20"/>
        <end position="41"/>
    </location>
</feature>
<keyword evidence="7 8" id="KW-0472">Membrane</keyword>
<dbReference type="InterPro" id="IPR027417">
    <property type="entry name" value="P-loop_NTPase"/>
</dbReference>
<accession>A0AAX3K8G6</accession>
<keyword evidence="6 8" id="KW-1133">Transmembrane helix</keyword>
<dbReference type="SUPFAM" id="SSF90123">
    <property type="entry name" value="ABC transporter transmembrane region"/>
    <property type="match status" value="1"/>
</dbReference>
<name>A0AAX3K8G6_9FIRM</name>
<dbReference type="InterPro" id="IPR036640">
    <property type="entry name" value="ABC1_TM_sf"/>
</dbReference>
<dbReference type="PANTHER" id="PTHR43394:SF1">
    <property type="entry name" value="ATP-BINDING CASSETTE SUB-FAMILY B MEMBER 10, MITOCHONDRIAL"/>
    <property type="match status" value="1"/>
</dbReference>
<dbReference type="InterPro" id="IPR017871">
    <property type="entry name" value="ABC_transporter-like_CS"/>
</dbReference>
<dbReference type="EMBL" id="CP101412">
    <property type="protein sequence ID" value="WBB31469.1"/>
    <property type="molecule type" value="Genomic_DNA"/>
</dbReference>
<feature type="transmembrane region" description="Helical" evidence="8">
    <location>
        <begin position="158"/>
        <end position="175"/>
    </location>
</feature>
<evidence type="ECO:0000313" key="12">
    <source>
        <dbReference type="Proteomes" id="UP001210690"/>
    </source>
</evidence>
<dbReference type="Gene3D" id="1.20.1560.10">
    <property type="entry name" value="ABC transporter type 1, transmembrane domain"/>
    <property type="match status" value="1"/>
</dbReference>
<evidence type="ECO:0000313" key="11">
    <source>
        <dbReference type="EMBL" id="WBB31469.1"/>
    </source>
</evidence>
<dbReference type="Pfam" id="PF00664">
    <property type="entry name" value="ABC_membrane"/>
    <property type="match status" value="1"/>
</dbReference>
<evidence type="ECO:0000256" key="3">
    <source>
        <dbReference type="ARBA" id="ARBA00022692"/>
    </source>
</evidence>
<dbReference type="PROSITE" id="PS50893">
    <property type="entry name" value="ABC_TRANSPORTER_2"/>
    <property type="match status" value="1"/>
</dbReference>
<dbReference type="SUPFAM" id="SSF52540">
    <property type="entry name" value="P-loop containing nucleoside triphosphate hydrolases"/>
    <property type="match status" value="1"/>
</dbReference>
<evidence type="ECO:0000256" key="2">
    <source>
        <dbReference type="ARBA" id="ARBA00022448"/>
    </source>
</evidence>
<keyword evidence="3 8" id="KW-0812">Transmembrane</keyword>
<keyword evidence="5 11" id="KW-0067">ATP-binding</keyword>
<evidence type="ECO:0000256" key="5">
    <source>
        <dbReference type="ARBA" id="ARBA00022840"/>
    </source>
</evidence>
<dbReference type="GO" id="GO:0016887">
    <property type="term" value="F:ATP hydrolysis activity"/>
    <property type="evidence" value="ECO:0007669"/>
    <property type="project" value="InterPro"/>
</dbReference>
<evidence type="ECO:0000256" key="6">
    <source>
        <dbReference type="ARBA" id="ARBA00022989"/>
    </source>
</evidence>
<feature type="transmembrane region" description="Helical" evidence="8">
    <location>
        <begin position="53"/>
        <end position="71"/>
    </location>
</feature>
<evidence type="ECO:0000259" key="10">
    <source>
        <dbReference type="PROSITE" id="PS50929"/>
    </source>
</evidence>
<dbReference type="GO" id="GO:0015421">
    <property type="term" value="F:ABC-type oligopeptide transporter activity"/>
    <property type="evidence" value="ECO:0007669"/>
    <property type="project" value="TreeGrafter"/>
</dbReference>
<dbReference type="PANTHER" id="PTHR43394">
    <property type="entry name" value="ATP-DEPENDENT PERMEASE MDL1, MITOCHONDRIAL"/>
    <property type="match status" value="1"/>
</dbReference>
<evidence type="ECO:0000256" key="4">
    <source>
        <dbReference type="ARBA" id="ARBA00022741"/>
    </source>
</evidence>
<reference evidence="11" key="1">
    <citation type="submission" date="2022-07" db="EMBL/GenBank/DDBJ databases">
        <title>Parvimonas micra travels from the subgingival sulcus of the human oral cavity to the colorectal adenocarcinoma.</title>
        <authorList>
            <person name="Conde-Perez K."/>
            <person name="Buetas E."/>
            <person name="Aja-Macaya P."/>
            <person name="Martin-De Arribas E."/>
            <person name="Iglesias-Corras I."/>
            <person name="Trigo-Tasende N."/>
            <person name="Nasser-Ali M."/>
            <person name="Estevez L.S."/>
            <person name="Rumbo-Feal S."/>
            <person name="Otero-Alen B."/>
            <person name="Noguera J.F."/>
            <person name="Concha A."/>
            <person name="Pardinas-Lopez S."/>
            <person name="Carda-Dieguez M."/>
            <person name="Gomez-Randulfe I."/>
            <person name="Martinez-Lago N."/>
            <person name="Ladra S."/>
            <person name="Aparicio L.A."/>
            <person name="Bou G."/>
            <person name="Mira A."/>
            <person name="Vallejo J.A."/>
            <person name="Poza M."/>
        </authorList>
    </citation>
    <scope>NUCLEOTIDE SEQUENCE</scope>
    <source>
        <strain evidence="11">PM102KC-G-1</strain>
    </source>
</reference>
<evidence type="ECO:0000256" key="1">
    <source>
        <dbReference type="ARBA" id="ARBA00004651"/>
    </source>
</evidence>
<protein>
    <submittedName>
        <fullName evidence="11">ABC transporter ATP-binding protein/permease</fullName>
    </submittedName>
</protein>
<feature type="transmembrane region" description="Helical" evidence="8">
    <location>
        <begin position="271"/>
        <end position="291"/>
    </location>
</feature>
<dbReference type="InterPro" id="IPR003439">
    <property type="entry name" value="ABC_transporter-like_ATP-bd"/>
</dbReference>
<keyword evidence="4" id="KW-0547">Nucleotide-binding</keyword>
<dbReference type="FunFam" id="3.40.50.300:FF:000287">
    <property type="entry name" value="Multidrug ABC transporter ATP-binding protein"/>
    <property type="match status" value="1"/>
</dbReference>
<evidence type="ECO:0000259" key="9">
    <source>
        <dbReference type="PROSITE" id="PS50893"/>
    </source>
</evidence>
<dbReference type="Proteomes" id="UP001210690">
    <property type="component" value="Chromosome"/>
</dbReference>
<dbReference type="Gene3D" id="3.40.50.300">
    <property type="entry name" value="P-loop containing nucleotide triphosphate hydrolases"/>
    <property type="match status" value="1"/>
</dbReference>
<keyword evidence="2" id="KW-0813">Transport</keyword>
<dbReference type="InterPro" id="IPR039421">
    <property type="entry name" value="Type_1_exporter"/>
</dbReference>
<dbReference type="InterPro" id="IPR003593">
    <property type="entry name" value="AAA+_ATPase"/>
</dbReference>
<sequence>MLKGINNLIGKNKNRLYYPIFLMCLDSLGSMVTYFVLYLTIIDIFHGTLDITYISKYTLICFIGVMLRILIYRKSYLLSFEQSFLTTGVLRTDLANHFRKLSLGHFSKNSKGYLINTLTNDLSSFEGLLSHALPFFIKTITTCLMLIVGTFFIDFRLAFAECIVIIISIPILHWGERLSKKLENQKRKLNETMVSNVLEYINGIKVFRAYGMQVSNFTRLKSNMEAVRKNGIQTEVKMAIPTALYGSLINFIVPISLLSGSYLLMGGDLKAESLIAFFIMGIAVSGILISFERYYIMLKNLKIASDNLNRAMDCKEYDFDNKKNALKNYTVRFENVSFSYEKNKEVLHDISFVAEERSINALIGESGSGKSTIMNLITRFWDITDGEITIGGENIKNLNPDFLLNSVSVVFQDNILLSDTILNNISIGNPNATFEEVVEASKIACCHEFIISLPDGYNTKVSEGGTSLSGGEKQRICIARAILKNAPILLLDEFTASLDADNEIKINKAFDHLIKGKTVFTIAHRLHTIKNADQIILMNNGKIEEIGKHDELIKKKGHYYQMIKEQEQAKNK</sequence>
<feature type="transmembrane region" description="Helical" evidence="8">
    <location>
        <begin position="132"/>
        <end position="152"/>
    </location>
</feature>
<proteinExistence type="predicted"/>
<dbReference type="PROSITE" id="PS00211">
    <property type="entry name" value="ABC_TRANSPORTER_1"/>
    <property type="match status" value="1"/>
</dbReference>
<feature type="domain" description="ABC transporter" evidence="9">
    <location>
        <begin position="331"/>
        <end position="565"/>
    </location>
</feature>
<comment type="subcellular location">
    <subcellularLocation>
        <location evidence="1">Cell membrane</location>
        <topology evidence="1">Multi-pass membrane protein</topology>
    </subcellularLocation>
</comment>
<dbReference type="GO" id="GO:0005886">
    <property type="term" value="C:plasma membrane"/>
    <property type="evidence" value="ECO:0007669"/>
    <property type="project" value="UniProtKB-SubCell"/>
</dbReference>
<dbReference type="AlphaFoldDB" id="A0AAX3K8G6"/>
<dbReference type="InterPro" id="IPR011527">
    <property type="entry name" value="ABC1_TM_dom"/>
</dbReference>
<evidence type="ECO:0000256" key="8">
    <source>
        <dbReference type="SAM" id="Phobius"/>
    </source>
</evidence>
<dbReference type="RefSeq" id="WP_021676596.1">
    <property type="nucleotide sequence ID" value="NZ_CP101412.1"/>
</dbReference>
<evidence type="ECO:0000256" key="7">
    <source>
        <dbReference type="ARBA" id="ARBA00023136"/>
    </source>
</evidence>
<dbReference type="Pfam" id="PF00005">
    <property type="entry name" value="ABC_tran"/>
    <property type="match status" value="1"/>
</dbReference>
<dbReference type="SMART" id="SM00382">
    <property type="entry name" value="AAA"/>
    <property type="match status" value="1"/>
</dbReference>
<dbReference type="PROSITE" id="PS50929">
    <property type="entry name" value="ABC_TM1F"/>
    <property type="match status" value="1"/>
</dbReference>
<dbReference type="GO" id="GO:0005524">
    <property type="term" value="F:ATP binding"/>
    <property type="evidence" value="ECO:0007669"/>
    <property type="project" value="UniProtKB-KW"/>
</dbReference>
<feature type="transmembrane region" description="Helical" evidence="8">
    <location>
        <begin position="243"/>
        <end position="265"/>
    </location>
</feature>
<organism evidence="11 12">
    <name type="scientific">Parvimonas micra</name>
    <dbReference type="NCBI Taxonomy" id="33033"/>
    <lineage>
        <taxon>Bacteria</taxon>
        <taxon>Bacillati</taxon>
        <taxon>Bacillota</taxon>
        <taxon>Tissierellia</taxon>
        <taxon>Tissierellales</taxon>
        <taxon>Peptoniphilaceae</taxon>
        <taxon>Parvimonas</taxon>
    </lineage>
</organism>
<feature type="domain" description="ABC transmembrane type-1" evidence="10">
    <location>
        <begin position="20"/>
        <end position="300"/>
    </location>
</feature>
<gene>
    <name evidence="11" type="ORF">NM222_03045</name>
</gene>